<dbReference type="PANTHER" id="PTHR19328">
    <property type="entry name" value="HEDGEHOG-INTERACTING PROTEIN"/>
    <property type="match status" value="1"/>
</dbReference>
<dbReference type="InterPro" id="IPR011041">
    <property type="entry name" value="Quinoprot_gluc/sorb_DH_b-prop"/>
</dbReference>
<reference evidence="4" key="1">
    <citation type="journal article" date="2019" name="Int. J. Syst. Evol. Microbiol.">
        <title>The Global Catalogue of Microorganisms (GCM) 10K type strain sequencing project: providing services to taxonomists for standard genome sequencing and annotation.</title>
        <authorList>
            <consortium name="The Broad Institute Genomics Platform"/>
            <consortium name="The Broad Institute Genome Sequencing Center for Infectious Disease"/>
            <person name="Wu L."/>
            <person name="Ma J."/>
        </authorList>
    </citation>
    <scope>NUCLEOTIDE SEQUENCE [LARGE SCALE GENOMIC DNA]</scope>
    <source>
        <strain evidence="4">JCM 9651</strain>
    </source>
</reference>
<dbReference type="InterPro" id="IPR012938">
    <property type="entry name" value="Glc/Sorbosone_DH"/>
</dbReference>
<feature type="compositionally biased region" description="Low complexity" evidence="1">
    <location>
        <begin position="392"/>
        <end position="405"/>
    </location>
</feature>
<evidence type="ECO:0000259" key="2">
    <source>
        <dbReference type="Pfam" id="PF07995"/>
    </source>
</evidence>
<protein>
    <submittedName>
        <fullName evidence="3">PQQ-dependent sugar dehydrogenase</fullName>
    </submittedName>
</protein>
<dbReference type="InterPro" id="IPR011042">
    <property type="entry name" value="6-blade_b-propeller_TolB-like"/>
</dbReference>
<comment type="caution">
    <text evidence="3">The sequence shown here is derived from an EMBL/GenBank/DDBJ whole genome shotgun (WGS) entry which is preliminary data.</text>
</comment>
<gene>
    <name evidence="3" type="ORF">GCM10020367_52350</name>
</gene>
<feature type="domain" description="Glucose/Sorbosone dehydrogenase" evidence="2">
    <location>
        <begin position="59"/>
        <end position="352"/>
    </location>
</feature>
<dbReference type="SUPFAM" id="SSF50952">
    <property type="entry name" value="Soluble quinoprotein glucose dehydrogenase"/>
    <property type="match status" value="1"/>
</dbReference>
<dbReference type="Proteomes" id="UP001499990">
    <property type="component" value="Unassembled WGS sequence"/>
</dbReference>
<evidence type="ECO:0000313" key="4">
    <source>
        <dbReference type="Proteomes" id="UP001499990"/>
    </source>
</evidence>
<sequence>MPTLTWPRRAATVIGAATAMTAGLLVGSAGTGRAAPLPPRALAATEPVGVRTVSTGWTVPWGLGWLPDGSALIGERNSLKLFRLTRSGDKKLVGTVPHAVSSKIEEGLMGIAVSPTWQRDHYIYLLHTAAEGHRIARMTYDGSRLGGYRSLLTGIKKNPTETIHNGGRLKFGPDGYLYAATGDALRSALAQDKNSLNGKILRLTVDGRPAPGNPFGNYVYSYGHRNPQGLAFDAQGRLWSSEIGNFDDELNLIRPGRNYGWPLCKEGACTTAGMTNPKAQWKNYEASPSGLTYAAGSLYMAAMHGKRLWRIPVSGTTVGTPVAYYTNKYGRLRTVEKVPGRNALWLSTTNTDRNGHKPAGEDKVLEVTLGLRGAAGSRWSAGRHRTEMGPLVPRSAPAARPVASRHAGGLP</sequence>
<proteinExistence type="predicted"/>
<dbReference type="PANTHER" id="PTHR19328:SF13">
    <property type="entry name" value="HIPL1 PROTEIN"/>
    <property type="match status" value="1"/>
</dbReference>
<evidence type="ECO:0000256" key="1">
    <source>
        <dbReference type="SAM" id="MobiDB-lite"/>
    </source>
</evidence>
<accession>A0ABP6SIL3</accession>
<organism evidence="3 4">
    <name type="scientific">Streptomyces sannanensis</name>
    <dbReference type="NCBI Taxonomy" id="285536"/>
    <lineage>
        <taxon>Bacteria</taxon>
        <taxon>Bacillati</taxon>
        <taxon>Actinomycetota</taxon>
        <taxon>Actinomycetes</taxon>
        <taxon>Kitasatosporales</taxon>
        <taxon>Streptomycetaceae</taxon>
        <taxon>Streptomyces</taxon>
    </lineage>
</organism>
<dbReference type="Gene3D" id="2.120.10.30">
    <property type="entry name" value="TolB, C-terminal domain"/>
    <property type="match status" value="1"/>
</dbReference>
<feature type="region of interest" description="Disordered" evidence="1">
    <location>
        <begin position="378"/>
        <end position="411"/>
    </location>
</feature>
<name>A0ABP6SIL3_9ACTN</name>
<evidence type="ECO:0000313" key="3">
    <source>
        <dbReference type="EMBL" id="GAA3377281.1"/>
    </source>
</evidence>
<dbReference type="Pfam" id="PF07995">
    <property type="entry name" value="GSDH"/>
    <property type="match status" value="1"/>
</dbReference>
<keyword evidence="4" id="KW-1185">Reference proteome</keyword>
<dbReference type="EMBL" id="BAAAYL010000001">
    <property type="protein sequence ID" value="GAA3377281.1"/>
    <property type="molecule type" value="Genomic_DNA"/>
</dbReference>